<dbReference type="EMBL" id="LXQA011305313">
    <property type="protein sequence ID" value="MCI92591.1"/>
    <property type="molecule type" value="Genomic_DNA"/>
</dbReference>
<name>A0A392W028_9FABA</name>
<accession>A0A392W028</accession>
<reference evidence="1 2" key="1">
    <citation type="journal article" date="2018" name="Front. Plant Sci.">
        <title>Red Clover (Trifolium pratense) and Zigzag Clover (T. medium) - A Picture of Genomic Similarities and Differences.</title>
        <authorList>
            <person name="Dluhosova J."/>
            <person name="Istvanek J."/>
            <person name="Nedelnik J."/>
            <person name="Repkova J."/>
        </authorList>
    </citation>
    <scope>NUCLEOTIDE SEQUENCE [LARGE SCALE GENOMIC DNA]</scope>
    <source>
        <strain evidence="2">cv. 10/8</strain>
        <tissue evidence="1">Leaf</tissue>
    </source>
</reference>
<dbReference type="Proteomes" id="UP000265520">
    <property type="component" value="Unassembled WGS sequence"/>
</dbReference>
<feature type="non-terminal residue" evidence="1">
    <location>
        <position position="35"/>
    </location>
</feature>
<proteinExistence type="predicted"/>
<evidence type="ECO:0000313" key="1">
    <source>
        <dbReference type="EMBL" id="MCI92591.1"/>
    </source>
</evidence>
<organism evidence="1 2">
    <name type="scientific">Trifolium medium</name>
    <dbReference type="NCBI Taxonomy" id="97028"/>
    <lineage>
        <taxon>Eukaryota</taxon>
        <taxon>Viridiplantae</taxon>
        <taxon>Streptophyta</taxon>
        <taxon>Embryophyta</taxon>
        <taxon>Tracheophyta</taxon>
        <taxon>Spermatophyta</taxon>
        <taxon>Magnoliopsida</taxon>
        <taxon>eudicotyledons</taxon>
        <taxon>Gunneridae</taxon>
        <taxon>Pentapetalae</taxon>
        <taxon>rosids</taxon>
        <taxon>fabids</taxon>
        <taxon>Fabales</taxon>
        <taxon>Fabaceae</taxon>
        <taxon>Papilionoideae</taxon>
        <taxon>50 kb inversion clade</taxon>
        <taxon>NPAAA clade</taxon>
        <taxon>Hologalegina</taxon>
        <taxon>IRL clade</taxon>
        <taxon>Trifolieae</taxon>
        <taxon>Trifolium</taxon>
    </lineage>
</organism>
<protein>
    <submittedName>
        <fullName evidence="1">Uncharacterized protein</fullName>
    </submittedName>
</protein>
<keyword evidence="2" id="KW-1185">Reference proteome</keyword>
<evidence type="ECO:0000313" key="2">
    <source>
        <dbReference type="Proteomes" id="UP000265520"/>
    </source>
</evidence>
<comment type="caution">
    <text evidence="1">The sequence shown here is derived from an EMBL/GenBank/DDBJ whole genome shotgun (WGS) entry which is preliminary data.</text>
</comment>
<dbReference type="AlphaFoldDB" id="A0A392W028"/>
<sequence>MANPVMVAKRTLARVGDQAQNISQFWSLSEDWRPG</sequence>